<organism evidence="2">
    <name type="scientific">viral metagenome</name>
    <dbReference type="NCBI Taxonomy" id="1070528"/>
    <lineage>
        <taxon>unclassified sequences</taxon>
        <taxon>metagenomes</taxon>
        <taxon>organismal metagenomes</taxon>
    </lineage>
</organism>
<reference evidence="2" key="1">
    <citation type="submission" date="2020-03" db="EMBL/GenBank/DDBJ databases">
        <title>The deep terrestrial virosphere.</title>
        <authorList>
            <person name="Holmfeldt K."/>
            <person name="Nilsson E."/>
            <person name="Simone D."/>
            <person name="Lopez-Fernandez M."/>
            <person name="Wu X."/>
            <person name="de Brujin I."/>
            <person name="Lundin D."/>
            <person name="Andersson A."/>
            <person name="Bertilsson S."/>
            <person name="Dopson M."/>
        </authorList>
    </citation>
    <scope>NUCLEOTIDE SEQUENCE</scope>
    <source>
        <strain evidence="4">MM415A00523</strain>
        <strain evidence="3">MM415B01077</strain>
        <strain evidence="2">TM448A00481</strain>
        <strain evidence="5">TM448B01137</strain>
    </source>
</reference>
<proteinExistence type="predicted"/>
<protein>
    <recommendedName>
        <fullName evidence="1">RepB-like DNA primase domain-containing protein</fullName>
    </recommendedName>
</protein>
<dbReference type="Pfam" id="PF16793">
    <property type="entry name" value="RepB_primase"/>
    <property type="match status" value="1"/>
</dbReference>
<evidence type="ECO:0000313" key="4">
    <source>
        <dbReference type="EMBL" id="QJA81553.1"/>
    </source>
</evidence>
<evidence type="ECO:0000259" key="1">
    <source>
        <dbReference type="Pfam" id="PF16793"/>
    </source>
</evidence>
<name>A0A6H1ZGU1_9ZZZZ</name>
<dbReference type="EMBL" id="MT141416">
    <property type="protein sequence ID" value="QJA60664.1"/>
    <property type="molecule type" value="Genomic_DNA"/>
</dbReference>
<dbReference type="EMBL" id="MT142463">
    <property type="protein sequence ID" value="QJA81553.1"/>
    <property type="molecule type" value="Genomic_DNA"/>
</dbReference>
<dbReference type="InterPro" id="IPR039459">
    <property type="entry name" value="RepB-like_DNA_primase_dom"/>
</dbReference>
<evidence type="ECO:0000313" key="2">
    <source>
        <dbReference type="EMBL" id="QJA46641.1"/>
    </source>
</evidence>
<dbReference type="Gene3D" id="3.30.70.1790">
    <property type="entry name" value="RepB DNA-primase, N-terminal domain"/>
    <property type="match status" value="1"/>
</dbReference>
<gene>
    <name evidence="4" type="ORF">MM415A00523_0003</name>
    <name evidence="3" type="ORF">MM415B01077_0017</name>
    <name evidence="2" type="ORF">TM448A00481_0017</name>
    <name evidence="5" type="ORF">TM448B01137_0003</name>
</gene>
<dbReference type="EMBL" id="MT144017">
    <property type="protein sequence ID" value="QJA46641.1"/>
    <property type="molecule type" value="Genomic_DNA"/>
</dbReference>
<sequence>MLPITNPHTAYWVLGAKMSQEFEDAPMEEFIEQSKERGNGLYYTVNELGFKKNAKGNLRYRENVISLLACFADFDSGTKQDQIKRIDSFLTPSCIVESGRGYHAYWEFKSPVNMTEELPWVYLQKAIADKLGGDPACSDPARLLRLPGSWHIKDRYRPSLVRVVRRVDTRYTLDELLAEFPHKVIKNKDYQSKYRPLKYIPTPVPLKEGERHAALKKMAGKVFHGTASTEIENRTGLLKAWYITSCNELKKDWEKEVDDMVGWVLEREMK</sequence>
<dbReference type="EMBL" id="MT144708">
    <property type="protein sequence ID" value="QJH97934.1"/>
    <property type="molecule type" value="Genomic_DNA"/>
</dbReference>
<accession>A0A6H1ZGU1</accession>
<evidence type="ECO:0000313" key="3">
    <source>
        <dbReference type="EMBL" id="QJA60664.1"/>
    </source>
</evidence>
<dbReference type="AlphaFoldDB" id="A0A6H1ZGU1"/>
<evidence type="ECO:0000313" key="5">
    <source>
        <dbReference type="EMBL" id="QJH97934.1"/>
    </source>
</evidence>
<feature type="domain" description="RepB-like DNA primase" evidence="1">
    <location>
        <begin position="72"/>
        <end position="158"/>
    </location>
</feature>